<dbReference type="GO" id="GO:0039694">
    <property type="term" value="P:viral RNA genome replication"/>
    <property type="evidence" value="ECO:0007669"/>
    <property type="project" value="InterPro"/>
</dbReference>
<dbReference type="Pfam" id="PF00680">
    <property type="entry name" value="RdRP_1"/>
    <property type="match status" value="1"/>
</dbReference>
<name>A0AB38ZJT2_9VIRU</name>
<keyword evidence="2" id="KW-0548">Nucleotidyltransferase</keyword>
<evidence type="ECO:0000256" key="2">
    <source>
        <dbReference type="ARBA" id="ARBA00022695"/>
    </source>
</evidence>
<evidence type="ECO:0000256" key="1">
    <source>
        <dbReference type="ARBA" id="ARBA00022679"/>
    </source>
</evidence>
<evidence type="ECO:0000313" key="5">
    <source>
        <dbReference type="EMBL" id="WZI33270.1"/>
    </source>
</evidence>
<feature type="domain" description="RdRp catalytic" evidence="4">
    <location>
        <begin position="195"/>
        <end position="321"/>
    </location>
</feature>
<accession>A0AB38ZJT2</accession>
<evidence type="ECO:0000256" key="3">
    <source>
        <dbReference type="ARBA" id="ARBA00022953"/>
    </source>
</evidence>
<dbReference type="EMBL" id="PP272565">
    <property type="protein sequence ID" value="WZI33270.1"/>
    <property type="molecule type" value="Viral_cRNA"/>
</dbReference>
<dbReference type="GO" id="GO:0003723">
    <property type="term" value="F:RNA binding"/>
    <property type="evidence" value="ECO:0007669"/>
    <property type="project" value="InterPro"/>
</dbReference>
<protein>
    <submittedName>
        <fullName evidence="5">RNA-dependent RNA polymerase</fullName>
    </submittedName>
</protein>
<dbReference type="InterPro" id="IPR043502">
    <property type="entry name" value="DNA/RNA_pol_sf"/>
</dbReference>
<dbReference type="GO" id="GO:0006351">
    <property type="term" value="P:DNA-templated transcription"/>
    <property type="evidence" value="ECO:0007669"/>
    <property type="project" value="InterPro"/>
</dbReference>
<evidence type="ECO:0000259" key="4">
    <source>
        <dbReference type="PROSITE" id="PS50507"/>
    </source>
</evidence>
<organism evidence="5">
    <name type="scientific">Crocidura lasiura ribovirus 18</name>
    <dbReference type="NCBI Taxonomy" id="3139496"/>
    <lineage>
        <taxon>Viruses</taxon>
        <taxon>Riboviria</taxon>
    </lineage>
</organism>
<dbReference type="PROSITE" id="PS50507">
    <property type="entry name" value="RDRP_SSRNA_POS"/>
    <property type="match status" value="1"/>
</dbReference>
<keyword evidence="1" id="KW-0808">Transferase</keyword>
<reference evidence="5" key="1">
    <citation type="journal article" date="2024" name="NPJ Biofilms Microbiomes">
        <title>Decoding the RNA viromes in shrew lungs along the eastern coast of China.</title>
        <authorList>
            <person name="Zhang J.T."/>
            <person name="Hu Z.Y."/>
            <person name="Tang F."/>
            <person name="Liu Y.T."/>
            <person name="Tan W.L."/>
            <person name="Ma X.F."/>
            <person name="Zhang Y.F."/>
            <person name="Si G.Q."/>
            <person name="Zhang L."/>
            <person name="Zhang M.Q."/>
            <person name="Peng C."/>
            <person name="Fu B.K."/>
            <person name="Fang L.Q."/>
            <person name="Zhang X.A."/>
            <person name="Liu W."/>
        </authorList>
    </citation>
    <scope>NUCLEOTIDE SEQUENCE</scope>
    <source>
        <strain evidence="5">Ribo_12</strain>
    </source>
</reference>
<keyword evidence="3" id="KW-0693">Viral RNA replication</keyword>
<dbReference type="InterPro" id="IPR001205">
    <property type="entry name" value="RNA-dir_pol_C"/>
</dbReference>
<dbReference type="GO" id="GO:0003968">
    <property type="term" value="F:RNA-directed RNA polymerase activity"/>
    <property type="evidence" value="ECO:0007669"/>
    <property type="project" value="UniProtKB-KW"/>
</dbReference>
<reference evidence="5" key="2">
    <citation type="submission" date="2024-01" db="EMBL/GenBank/DDBJ databases">
        <authorList>
            <person name="Zhang X.-A."/>
            <person name="Zhang J.-T."/>
            <person name="Hu Z.-Y."/>
            <person name="Liu W."/>
        </authorList>
    </citation>
    <scope>NUCLEOTIDE SEQUENCE</scope>
    <source>
        <strain evidence="5">Ribo_12</strain>
    </source>
</reference>
<keyword evidence="5" id="KW-0696">RNA-directed RNA polymerase</keyword>
<proteinExistence type="predicted"/>
<dbReference type="InterPro" id="IPR007094">
    <property type="entry name" value="RNA-dir_pol_PSvirus"/>
</dbReference>
<dbReference type="SUPFAM" id="SSF56672">
    <property type="entry name" value="DNA/RNA polymerases"/>
    <property type="match status" value="1"/>
</dbReference>
<sequence>MLDPNAHLKLDLNYFRTIPCGCKRHIWSKTPSKQRSGQRSVTEYVKKLFSKHTSAPPPDFRFENHPHFPAARSVFPDHFMVNRDKLKKPTSPGFVLKKRYGKTKKEVIEKHWSEIRSFVHSVKTGKTRRRFPALLSGTSSKYDLIKKQHKVRVAYSFDLRVIAAEAMFFYPLYDALKPNYVPTPENRHFEACILKPNFNYDFSSFDTSVPGWLVEMAFSHILTRFDVSKYRQGTVPKSRQSLIRLLMYIKSYYCRTPFKLRPEGQTMIASDGVPSGGMFTNLLDSLISYNIMRYVHAYTCRIFSYGDDCHAGFCYHDPHRIERAVKDIFCMSLKTKPSNEHNCLTYTRVECHKGKGFRSGQDLVDILNCTDYVHETAFCLTFGYVTEIQHNILMYICSTTEKHRYLPYSVRKYIQYILDPAQDIRSEIDTT</sequence>